<dbReference type="PROSITE" id="PS50972">
    <property type="entry name" value="PTERIN_BINDING"/>
    <property type="match status" value="1"/>
</dbReference>
<evidence type="ECO:0000256" key="5">
    <source>
        <dbReference type="ARBA" id="ARBA00012458"/>
    </source>
</evidence>
<dbReference type="PROSITE" id="PS00792">
    <property type="entry name" value="DHPS_1"/>
    <property type="match status" value="1"/>
</dbReference>
<keyword evidence="9 10" id="KW-0289">Folate biosynthesis</keyword>
<dbReference type="CDD" id="cd00739">
    <property type="entry name" value="DHPS"/>
    <property type="match status" value="1"/>
</dbReference>
<dbReference type="PANTHER" id="PTHR20941">
    <property type="entry name" value="FOLATE SYNTHESIS PROTEINS"/>
    <property type="match status" value="1"/>
</dbReference>
<dbReference type="EC" id="2.5.1.15" evidence="5 10"/>
<evidence type="ECO:0000256" key="6">
    <source>
        <dbReference type="ARBA" id="ARBA00022679"/>
    </source>
</evidence>
<feature type="domain" description="Pterin-binding" evidence="11">
    <location>
        <begin position="5"/>
        <end position="262"/>
    </location>
</feature>
<dbReference type="NCBIfam" id="TIGR01496">
    <property type="entry name" value="DHPS"/>
    <property type="match status" value="1"/>
</dbReference>
<evidence type="ECO:0000313" key="12">
    <source>
        <dbReference type="EMBL" id="WNM24924.1"/>
    </source>
</evidence>
<dbReference type="InterPro" id="IPR000489">
    <property type="entry name" value="Pterin-binding_dom"/>
</dbReference>
<comment type="catalytic activity">
    <reaction evidence="1">
        <text>(7,8-dihydropterin-6-yl)methyl diphosphate + 4-aminobenzoate = 7,8-dihydropteroate + diphosphate</text>
        <dbReference type="Rhea" id="RHEA:19949"/>
        <dbReference type="ChEBI" id="CHEBI:17836"/>
        <dbReference type="ChEBI" id="CHEBI:17839"/>
        <dbReference type="ChEBI" id="CHEBI:33019"/>
        <dbReference type="ChEBI" id="CHEBI:72950"/>
        <dbReference type="EC" id="2.5.1.15"/>
    </reaction>
</comment>
<dbReference type="InterPro" id="IPR011005">
    <property type="entry name" value="Dihydropteroate_synth-like_sf"/>
</dbReference>
<evidence type="ECO:0000256" key="7">
    <source>
        <dbReference type="ARBA" id="ARBA00022723"/>
    </source>
</evidence>
<dbReference type="RefSeq" id="WP_313499420.1">
    <property type="nucleotide sequence ID" value="NZ_CP134879.1"/>
</dbReference>
<protein>
    <recommendedName>
        <fullName evidence="5 10">Dihydropteroate synthase</fullName>
        <shortName evidence="10">DHPS</shortName>
        <ecNumber evidence="5 10">2.5.1.15</ecNumber>
    </recommendedName>
    <alternativeName>
        <fullName evidence="10">Dihydropteroate pyrophosphorylase</fullName>
    </alternativeName>
</protein>
<keyword evidence="8 10" id="KW-0460">Magnesium</keyword>
<dbReference type="AlphaFoldDB" id="A0AA96F7B1"/>
<proteinExistence type="inferred from homology"/>
<keyword evidence="6 10" id="KW-0808">Transferase</keyword>
<comment type="pathway">
    <text evidence="3 10">Cofactor biosynthesis; tetrahydrofolate biosynthesis; 7,8-dihydrofolate from 2-amino-4-hydroxy-6-hydroxymethyl-7,8-dihydropteridine diphosphate and 4-aminobenzoate: step 1/2.</text>
</comment>
<dbReference type="InterPro" id="IPR045031">
    <property type="entry name" value="DHP_synth-like"/>
</dbReference>
<dbReference type="Gene3D" id="3.20.20.20">
    <property type="entry name" value="Dihydropteroate synthase-like"/>
    <property type="match status" value="1"/>
</dbReference>
<dbReference type="EMBL" id="CP134879">
    <property type="protein sequence ID" value="WNM24924.1"/>
    <property type="molecule type" value="Genomic_DNA"/>
</dbReference>
<evidence type="ECO:0000256" key="3">
    <source>
        <dbReference type="ARBA" id="ARBA00004763"/>
    </source>
</evidence>
<dbReference type="GO" id="GO:0046656">
    <property type="term" value="P:folic acid biosynthetic process"/>
    <property type="evidence" value="ECO:0007669"/>
    <property type="project" value="UniProtKB-KW"/>
</dbReference>
<organism evidence="12 13">
    <name type="scientific">Demequina capsici</name>
    <dbReference type="NCBI Taxonomy" id="3075620"/>
    <lineage>
        <taxon>Bacteria</taxon>
        <taxon>Bacillati</taxon>
        <taxon>Actinomycetota</taxon>
        <taxon>Actinomycetes</taxon>
        <taxon>Micrococcales</taxon>
        <taxon>Demequinaceae</taxon>
        <taxon>Demequina</taxon>
    </lineage>
</organism>
<evidence type="ECO:0000256" key="2">
    <source>
        <dbReference type="ARBA" id="ARBA00001946"/>
    </source>
</evidence>
<dbReference type="SUPFAM" id="SSF51717">
    <property type="entry name" value="Dihydropteroate synthetase-like"/>
    <property type="match status" value="1"/>
</dbReference>
<dbReference type="GO" id="GO:0005829">
    <property type="term" value="C:cytosol"/>
    <property type="evidence" value="ECO:0007669"/>
    <property type="project" value="TreeGrafter"/>
</dbReference>
<gene>
    <name evidence="12" type="primary">folP</name>
    <name evidence="12" type="ORF">RN606_01880</name>
</gene>
<reference evidence="12 13" key="1">
    <citation type="submission" date="2023-09" db="EMBL/GenBank/DDBJ databases">
        <title>Demequina sp. a novel bacteria isolated from Capsicum annuum.</title>
        <authorList>
            <person name="Humaira Z."/>
            <person name="Lee J."/>
            <person name="Cho D."/>
        </authorList>
    </citation>
    <scope>NUCLEOTIDE SEQUENCE [LARGE SCALE GENOMIC DNA]</scope>
    <source>
        <strain evidence="12 13">OYTSA14</strain>
    </source>
</reference>
<keyword evidence="13" id="KW-1185">Reference proteome</keyword>
<dbReference type="Pfam" id="PF00809">
    <property type="entry name" value="Pterin_bind"/>
    <property type="match status" value="1"/>
</dbReference>
<dbReference type="GO" id="GO:0046654">
    <property type="term" value="P:tetrahydrofolate biosynthetic process"/>
    <property type="evidence" value="ECO:0007669"/>
    <property type="project" value="TreeGrafter"/>
</dbReference>
<dbReference type="GO" id="GO:0004156">
    <property type="term" value="F:dihydropteroate synthase activity"/>
    <property type="evidence" value="ECO:0007669"/>
    <property type="project" value="UniProtKB-EC"/>
</dbReference>
<evidence type="ECO:0000259" key="11">
    <source>
        <dbReference type="PROSITE" id="PS50972"/>
    </source>
</evidence>
<dbReference type="PANTHER" id="PTHR20941:SF1">
    <property type="entry name" value="FOLIC ACID SYNTHESIS PROTEIN FOL1"/>
    <property type="match status" value="1"/>
</dbReference>
<sequence>MTGPTLVMGILNVTPDSFSDGGRWDTVDAAIAHGMELHEQGAAIVDVGGESTRPGAPRVEPEQERVRVVPVIQALAAHGVAVSIDTMHATTAAAAVDAGARIVNDVSGGLADPRMAPTVADLGCDYVAMHWRAHSTEMDAADRYVDVVAEVADELAARVDVLTAAGVAPERIILDPGLGFSKVTASNWPLIARWSEWAHGHRVLIGASRKRFLGAAIAQGGGDGADPSNREAATTAVTTVCALEAIWGVRVHDAAAARDAVSVVSQLTTAGYKAR</sequence>
<accession>A0AA96F7B1</accession>
<dbReference type="PROSITE" id="PS00793">
    <property type="entry name" value="DHPS_2"/>
    <property type="match status" value="1"/>
</dbReference>
<evidence type="ECO:0000256" key="4">
    <source>
        <dbReference type="ARBA" id="ARBA00009503"/>
    </source>
</evidence>
<dbReference type="InterPro" id="IPR006390">
    <property type="entry name" value="DHP_synth_dom"/>
</dbReference>
<comment type="cofactor">
    <cofactor evidence="2 10">
        <name>Mg(2+)</name>
        <dbReference type="ChEBI" id="CHEBI:18420"/>
    </cofactor>
</comment>
<comment type="similarity">
    <text evidence="4 10">Belongs to the DHPS family.</text>
</comment>
<evidence type="ECO:0000313" key="13">
    <source>
        <dbReference type="Proteomes" id="UP001304125"/>
    </source>
</evidence>
<dbReference type="GO" id="GO:0046872">
    <property type="term" value="F:metal ion binding"/>
    <property type="evidence" value="ECO:0007669"/>
    <property type="project" value="UniProtKB-KW"/>
</dbReference>
<keyword evidence="7 10" id="KW-0479">Metal-binding</keyword>
<dbReference type="Proteomes" id="UP001304125">
    <property type="component" value="Chromosome"/>
</dbReference>
<comment type="function">
    <text evidence="10">Catalyzes the condensation of para-aminobenzoate (pABA) with 6-hydroxymethyl-7,8-dihydropterin diphosphate (DHPt-PP) to form 7,8-dihydropteroate (H2Pte), the immediate precursor of folate derivatives.</text>
</comment>
<name>A0AA96F7B1_9MICO</name>
<evidence type="ECO:0000256" key="1">
    <source>
        <dbReference type="ARBA" id="ARBA00000012"/>
    </source>
</evidence>
<evidence type="ECO:0000256" key="9">
    <source>
        <dbReference type="ARBA" id="ARBA00022909"/>
    </source>
</evidence>
<evidence type="ECO:0000256" key="10">
    <source>
        <dbReference type="RuleBase" id="RU361205"/>
    </source>
</evidence>
<evidence type="ECO:0000256" key="8">
    <source>
        <dbReference type="ARBA" id="ARBA00022842"/>
    </source>
</evidence>